<evidence type="ECO:0000256" key="1">
    <source>
        <dbReference type="SAM" id="Coils"/>
    </source>
</evidence>
<feature type="coiled-coil region" evidence="1">
    <location>
        <begin position="11"/>
        <end position="83"/>
    </location>
</feature>
<sequence>EKVISSLWGKVLQYRKRKKEITEMLAEYKKEEDEYNIAVKNLEPLKTKTQELLATTEQQNKMIEKLQKKINDNNETINSLKKIKNLSIFDQIKNDLVDDLAINKVNEAKVNEANVNEAKADKNQEIKGGAKFDSNWNPQFPE</sequence>
<dbReference type="AlphaFoldDB" id="A0ABD3TIQ5"/>
<feature type="compositionally biased region" description="Basic and acidic residues" evidence="2">
    <location>
        <begin position="120"/>
        <end position="130"/>
    </location>
</feature>
<accession>A0ABD3TIQ5</accession>
<keyword evidence="4" id="KW-1185">Reference proteome</keyword>
<organism evidence="3 4">
    <name type="scientific">Sinanodonta woodiana</name>
    <name type="common">Chinese pond mussel</name>
    <name type="synonym">Anodonta woodiana</name>
    <dbReference type="NCBI Taxonomy" id="1069815"/>
    <lineage>
        <taxon>Eukaryota</taxon>
        <taxon>Metazoa</taxon>
        <taxon>Spiralia</taxon>
        <taxon>Lophotrochozoa</taxon>
        <taxon>Mollusca</taxon>
        <taxon>Bivalvia</taxon>
        <taxon>Autobranchia</taxon>
        <taxon>Heteroconchia</taxon>
        <taxon>Palaeoheterodonta</taxon>
        <taxon>Unionida</taxon>
        <taxon>Unionoidea</taxon>
        <taxon>Unionidae</taxon>
        <taxon>Unioninae</taxon>
        <taxon>Sinanodonta</taxon>
    </lineage>
</organism>
<evidence type="ECO:0000313" key="3">
    <source>
        <dbReference type="EMBL" id="KAL3836506.1"/>
    </source>
</evidence>
<feature type="region of interest" description="Disordered" evidence="2">
    <location>
        <begin position="120"/>
        <end position="142"/>
    </location>
</feature>
<protein>
    <submittedName>
        <fullName evidence="3">Uncharacterized protein</fullName>
    </submittedName>
</protein>
<dbReference type="EMBL" id="JBJQND010000018">
    <property type="protein sequence ID" value="KAL3836506.1"/>
    <property type="molecule type" value="Genomic_DNA"/>
</dbReference>
<gene>
    <name evidence="3" type="ORF">ACJMK2_021932</name>
</gene>
<evidence type="ECO:0000313" key="4">
    <source>
        <dbReference type="Proteomes" id="UP001634394"/>
    </source>
</evidence>
<feature type="non-terminal residue" evidence="3">
    <location>
        <position position="1"/>
    </location>
</feature>
<name>A0ABD3TIQ5_SINWO</name>
<proteinExistence type="predicted"/>
<dbReference type="Proteomes" id="UP001634394">
    <property type="component" value="Unassembled WGS sequence"/>
</dbReference>
<evidence type="ECO:0000256" key="2">
    <source>
        <dbReference type="SAM" id="MobiDB-lite"/>
    </source>
</evidence>
<reference evidence="3 4" key="1">
    <citation type="submission" date="2024-11" db="EMBL/GenBank/DDBJ databases">
        <title>Chromosome-level genome assembly of the freshwater bivalve Anodonta woodiana.</title>
        <authorList>
            <person name="Chen X."/>
        </authorList>
    </citation>
    <scope>NUCLEOTIDE SEQUENCE [LARGE SCALE GENOMIC DNA]</scope>
    <source>
        <strain evidence="3">MN2024</strain>
        <tissue evidence="3">Gills</tissue>
    </source>
</reference>
<comment type="caution">
    <text evidence="3">The sequence shown here is derived from an EMBL/GenBank/DDBJ whole genome shotgun (WGS) entry which is preliminary data.</text>
</comment>
<keyword evidence="1" id="KW-0175">Coiled coil</keyword>